<feature type="transmembrane region" description="Helical" evidence="7">
    <location>
        <begin position="161"/>
        <end position="187"/>
    </location>
</feature>
<dbReference type="PANTHER" id="PTHR23513">
    <property type="entry name" value="INTEGRAL MEMBRANE EFFLUX PROTEIN-RELATED"/>
    <property type="match status" value="1"/>
</dbReference>
<dbReference type="PROSITE" id="PS50850">
    <property type="entry name" value="MFS"/>
    <property type="match status" value="1"/>
</dbReference>
<feature type="transmembrane region" description="Helical" evidence="7">
    <location>
        <begin position="227"/>
        <end position="245"/>
    </location>
</feature>
<evidence type="ECO:0000256" key="1">
    <source>
        <dbReference type="ARBA" id="ARBA00004651"/>
    </source>
</evidence>
<protein>
    <submittedName>
        <fullName evidence="9">MFS transporter</fullName>
    </submittedName>
</protein>
<dbReference type="SUPFAM" id="SSF103473">
    <property type="entry name" value="MFS general substrate transporter"/>
    <property type="match status" value="1"/>
</dbReference>
<dbReference type="RefSeq" id="WP_102074904.1">
    <property type="nucleotide sequence ID" value="NZ_PDNW01000014.1"/>
</dbReference>
<keyword evidence="3" id="KW-1003">Cell membrane</keyword>
<feature type="transmembrane region" description="Helical" evidence="7">
    <location>
        <begin position="257"/>
        <end position="277"/>
    </location>
</feature>
<keyword evidence="5 7" id="KW-1133">Transmembrane helix</keyword>
<feature type="transmembrane region" description="Helical" evidence="7">
    <location>
        <begin position="344"/>
        <end position="367"/>
    </location>
</feature>
<dbReference type="Pfam" id="PF05977">
    <property type="entry name" value="MFS_3"/>
    <property type="match status" value="1"/>
</dbReference>
<dbReference type="Gene3D" id="1.20.1250.20">
    <property type="entry name" value="MFS general substrate transporter like domains"/>
    <property type="match status" value="1"/>
</dbReference>
<dbReference type="EMBL" id="PDNW01000014">
    <property type="protein sequence ID" value="PLC48986.1"/>
    <property type="molecule type" value="Genomic_DNA"/>
</dbReference>
<dbReference type="GO" id="GO:0005886">
    <property type="term" value="C:plasma membrane"/>
    <property type="evidence" value="ECO:0007669"/>
    <property type="project" value="UniProtKB-SubCell"/>
</dbReference>
<dbReference type="InterPro" id="IPR010290">
    <property type="entry name" value="TM_effector"/>
</dbReference>
<evidence type="ECO:0000256" key="5">
    <source>
        <dbReference type="ARBA" id="ARBA00022989"/>
    </source>
</evidence>
<dbReference type="Proteomes" id="UP000234190">
    <property type="component" value="Unassembled WGS sequence"/>
</dbReference>
<evidence type="ECO:0000256" key="7">
    <source>
        <dbReference type="SAM" id="Phobius"/>
    </source>
</evidence>
<feature type="transmembrane region" description="Helical" evidence="7">
    <location>
        <begin position="379"/>
        <end position="399"/>
    </location>
</feature>
<evidence type="ECO:0000313" key="9">
    <source>
        <dbReference type="EMBL" id="PLC48986.1"/>
    </source>
</evidence>
<dbReference type="InterPro" id="IPR020846">
    <property type="entry name" value="MFS_dom"/>
</dbReference>
<dbReference type="OrthoDB" id="9775268at2"/>
<evidence type="ECO:0000313" key="10">
    <source>
        <dbReference type="Proteomes" id="UP000234190"/>
    </source>
</evidence>
<comment type="caution">
    <text evidence="9">The sequence shown here is derived from an EMBL/GenBank/DDBJ whole genome shotgun (WGS) entry which is preliminary data.</text>
</comment>
<organism evidence="9 10">
    <name type="scientific">Pollutimonas subterranea</name>
    <dbReference type="NCBI Taxonomy" id="2045210"/>
    <lineage>
        <taxon>Bacteria</taxon>
        <taxon>Pseudomonadati</taxon>
        <taxon>Pseudomonadota</taxon>
        <taxon>Betaproteobacteria</taxon>
        <taxon>Burkholderiales</taxon>
        <taxon>Alcaligenaceae</taxon>
        <taxon>Pollutimonas</taxon>
    </lineage>
</organism>
<evidence type="ECO:0000256" key="2">
    <source>
        <dbReference type="ARBA" id="ARBA00022448"/>
    </source>
</evidence>
<dbReference type="PANTHER" id="PTHR23513:SF11">
    <property type="entry name" value="STAPHYLOFERRIN A TRANSPORTER"/>
    <property type="match status" value="1"/>
</dbReference>
<feature type="domain" description="Major facilitator superfamily (MFS) profile" evidence="8">
    <location>
        <begin position="15"/>
        <end position="402"/>
    </location>
</feature>
<name>A0A2N4U1U9_9BURK</name>
<feature type="transmembrane region" description="Helical" evidence="7">
    <location>
        <begin position="52"/>
        <end position="73"/>
    </location>
</feature>
<keyword evidence="4 7" id="KW-0812">Transmembrane</keyword>
<evidence type="ECO:0000256" key="3">
    <source>
        <dbReference type="ARBA" id="ARBA00022475"/>
    </source>
</evidence>
<proteinExistence type="predicted"/>
<sequence>MPQRASALAPFRHATFRALWTATLASNLGGLIQAVGAGWLMTTISDSDDMVALVQAATTLPIMIFSLAAGALADNFDRRNIMLAAQILMMLVSAVLAVFAISGMLSPWLLLAFTFFIGCGTALHNPSWQASMGDLVPREHLPGAVTLNSMSYNLMRSVGPAVGGMIVALAGAAFAFALNALSYIALIRALWLWKPQRPARTLPREAFGSAISAGLRYIAMSPNLLKVLFRGFLFGLAAVAVLALLPLVARDLVQGGAFTYGIMLGCFGAGAIGGAMLNARVRENWRNETIVRAAFTGFAISAVLLALSRDLWISCLVLLPAGACWVMTLSLFNVTVQLSTPRWVVGRALALYQTATFGGMAAGSWLWGLTAEAHGADQALIVSGAVLLGGALIGLRFALPEFDKLNLDPLDRFNEPELKLDLSSRSGPIMVMVDYEIAQADIPAFLTAMALRRRIRIRDGARQWALLRDLENPRVWTESYHVATWVEYVRHHQRRTFADAVVSDQLLALHRGKESPRVHRMIERQTVPIRDDTPLKVHEPLP</sequence>
<feature type="transmembrane region" description="Helical" evidence="7">
    <location>
        <begin position="311"/>
        <end position="332"/>
    </location>
</feature>
<evidence type="ECO:0000256" key="4">
    <source>
        <dbReference type="ARBA" id="ARBA00022692"/>
    </source>
</evidence>
<dbReference type="CDD" id="cd06173">
    <property type="entry name" value="MFS_MefA_like"/>
    <property type="match status" value="1"/>
</dbReference>
<comment type="subcellular location">
    <subcellularLocation>
        <location evidence="1">Cell membrane</location>
        <topology evidence="1">Multi-pass membrane protein</topology>
    </subcellularLocation>
</comment>
<reference evidence="9 10" key="1">
    <citation type="submission" date="2017-10" db="EMBL/GenBank/DDBJ databases">
        <title>Two draft genome sequences of Pusillimonas sp. strains isolated from a nitrate- and radionuclide-contaminated groundwater in Russia.</title>
        <authorList>
            <person name="Grouzdev D.S."/>
            <person name="Tourova T.P."/>
            <person name="Goeva M.A."/>
            <person name="Babich T.L."/>
            <person name="Sokolova D.S."/>
            <person name="Abdullin R."/>
            <person name="Poltaraus A.B."/>
            <person name="Toshchakov S.V."/>
            <person name="Nazina T.N."/>
        </authorList>
    </citation>
    <scope>NUCLEOTIDE SEQUENCE [LARGE SCALE GENOMIC DNA]</scope>
    <source>
        <strain evidence="9 10">JR1/69-3-13</strain>
    </source>
</reference>
<feature type="transmembrane region" description="Helical" evidence="7">
    <location>
        <begin position="20"/>
        <end position="40"/>
    </location>
</feature>
<dbReference type="InterPro" id="IPR036259">
    <property type="entry name" value="MFS_trans_sf"/>
</dbReference>
<accession>A0A2N4U1U9</accession>
<feature type="transmembrane region" description="Helical" evidence="7">
    <location>
        <begin position="289"/>
        <end position="305"/>
    </location>
</feature>
<evidence type="ECO:0000259" key="8">
    <source>
        <dbReference type="PROSITE" id="PS50850"/>
    </source>
</evidence>
<keyword evidence="10" id="KW-1185">Reference proteome</keyword>
<dbReference type="AlphaFoldDB" id="A0A2N4U1U9"/>
<gene>
    <name evidence="9" type="ORF">CR159_15645</name>
</gene>
<keyword evidence="6 7" id="KW-0472">Membrane</keyword>
<keyword evidence="2" id="KW-0813">Transport</keyword>
<dbReference type="GO" id="GO:0022857">
    <property type="term" value="F:transmembrane transporter activity"/>
    <property type="evidence" value="ECO:0007669"/>
    <property type="project" value="InterPro"/>
</dbReference>
<evidence type="ECO:0000256" key="6">
    <source>
        <dbReference type="ARBA" id="ARBA00023136"/>
    </source>
</evidence>